<evidence type="ECO:0000313" key="2">
    <source>
        <dbReference type="EMBL" id="JAG11590.1"/>
    </source>
</evidence>
<accession>A0A0A9X3E4</accession>
<name>A0A0A9X3E4_LYGHE</name>
<sequence length="116" mass="12626">MLVASALATTRDNTSHNAVSASLSCTSLTPCVCVASHRVSTTWQRGWQYGISLSLHCRAAPHNRHHCCPLTPHAWCEQRLFAQRDSITGMPHHIAGHTCVLVAAYKGSITDNRAHA</sequence>
<reference evidence="3" key="3">
    <citation type="journal article" date="2016" name="Gigascience">
        <title>De novo construction of an expanded transcriptome assembly for the western tarnished plant bug, Lygus hesperus.</title>
        <authorList>
            <person name="Tassone E.E."/>
            <person name="Geib S.M."/>
            <person name="Hall B."/>
            <person name="Fabrick J.A."/>
            <person name="Brent C.S."/>
            <person name="Hull J.J."/>
        </authorList>
    </citation>
    <scope>NUCLEOTIDE SEQUENCE</scope>
</reference>
<gene>
    <name evidence="2" type="ORF">CM83_98461</name>
    <name evidence="1" type="ORF">CM83_98462</name>
    <name evidence="3" type="ORF">g.91655</name>
</gene>
<protein>
    <submittedName>
        <fullName evidence="2">Uncharacterized protein</fullName>
    </submittedName>
</protein>
<proteinExistence type="predicted"/>
<dbReference type="EMBL" id="GBHO01032014">
    <property type="protein sequence ID" value="JAG11590.1"/>
    <property type="molecule type" value="Transcribed_RNA"/>
</dbReference>
<evidence type="ECO:0000313" key="1">
    <source>
        <dbReference type="EMBL" id="JAG11589.1"/>
    </source>
</evidence>
<dbReference type="AlphaFoldDB" id="A0A0A9X3E4"/>
<dbReference type="EMBL" id="GDHC01010029">
    <property type="protein sequence ID" value="JAQ08600.1"/>
    <property type="molecule type" value="Transcribed_RNA"/>
</dbReference>
<reference evidence="2" key="1">
    <citation type="journal article" date="2014" name="PLoS ONE">
        <title>Transcriptome-Based Identification of ABC Transporters in the Western Tarnished Plant Bug Lygus hesperus.</title>
        <authorList>
            <person name="Hull J.J."/>
            <person name="Chaney K."/>
            <person name="Geib S.M."/>
            <person name="Fabrick J.A."/>
            <person name="Brent C.S."/>
            <person name="Walsh D."/>
            <person name="Lavine L.C."/>
        </authorList>
    </citation>
    <scope>NUCLEOTIDE SEQUENCE</scope>
</reference>
<dbReference type="EMBL" id="GBHO01032015">
    <property type="protein sequence ID" value="JAG11589.1"/>
    <property type="molecule type" value="Transcribed_RNA"/>
</dbReference>
<evidence type="ECO:0000313" key="3">
    <source>
        <dbReference type="EMBL" id="JAQ08600.1"/>
    </source>
</evidence>
<reference evidence="2" key="2">
    <citation type="submission" date="2014-07" db="EMBL/GenBank/DDBJ databases">
        <authorList>
            <person name="Hull J."/>
        </authorList>
    </citation>
    <scope>NUCLEOTIDE SEQUENCE</scope>
</reference>
<organism evidence="2">
    <name type="scientific">Lygus hesperus</name>
    <name type="common">Western plant bug</name>
    <dbReference type="NCBI Taxonomy" id="30085"/>
    <lineage>
        <taxon>Eukaryota</taxon>
        <taxon>Metazoa</taxon>
        <taxon>Ecdysozoa</taxon>
        <taxon>Arthropoda</taxon>
        <taxon>Hexapoda</taxon>
        <taxon>Insecta</taxon>
        <taxon>Pterygota</taxon>
        <taxon>Neoptera</taxon>
        <taxon>Paraneoptera</taxon>
        <taxon>Hemiptera</taxon>
        <taxon>Heteroptera</taxon>
        <taxon>Panheteroptera</taxon>
        <taxon>Cimicomorpha</taxon>
        <taxon>Miridae</taxon>
        <taxon>Mirini</taxon>
        <taxon>Lygus</taxon>
    </lineage>
</organism>